<evidence type="ECO:0000313" key="2">
    <source>
        <dbReference type="EMBL" id="OGI68716.1"/>
    </source>
</evidence>
<dbReference type="CDD" id="cd10449">
    <property type="entry name" value="GIY-YIG_SLX1_like"/>
    <property type="match status" value="1"/>
</dbReference>
<dbReference type="EMBL" id="MFTS01000001">
    <property type="protein sequence ID" value="OGI68716.1"/>
    <property type="molecule type" value="Genomic_DNA"/>
</dbReference>
<dbReference type="InterPro" id="IPR035901">
    <property type="entry name" value="GIY-YIG_endonuc_sf"/>
</dbReference>
<dbReference type="SUPFAM" id="SSF82771">
    <property type="entry name" value="GIY-YIG endonuclease"/>
    <property type="match status" value="1"/>
</dbReference>
<dbReference type="Proteomes" id="UP000178235">
    <property type="component" value="Unassembled WGS sequence"/>
</dbReference>
<gene>
    <name evidence="2" type="ORF">A2738_00190</name>
</gene>
<feature type="domain" description="GIY-YIG" evidence="1">
    <location>
        <begin position="1"/>
        <end position="73"/>
    </location>
</feature>
<dbReference type="Gene3D" id="3.40.1440.10">
    <property type="entry name" value="GIY-YIG endonuclease"/>
    <property type="match status" value="1"/>
</dbReference>
<name>A0A1F6VGL8_9BACT</name>
<dbReference type="PROSITE" id="PS50164">
    <property type="entry name" value="GIY_YIG"/>
    <property type="match status" value="1"/>
</dbReference>
<keyword evidence="2" id="KW-0255">Endonuclease</keyword>
<accession>A0A1F6VGL8</accession>
<reference evidence="2 3" key="1">
    <citation type="journal article" date="2016" name="Nat. Commun.">
        <title>Thousands of microbial genomes shed light on interconnected biogeochemical processes in an aquifer system.</title>
        <authorList>
            <person name="Anantharaman K."/>
            <person name="Brown C.T."/>
            <person name="Hug L.A."/>
            <person name="Sharon I."/>
            <person name="Castelle C.J."/>
            <person name="Probst A.J."/>
            <person name="Thomas B.C."/>
            <person name="Singh A."/>
            <person name="Wilkins M.J."/>
            <person name="Karaoz U."/>
            <person name="Brodie E.L."/>
            <person name="Williams K.H."/>
            <person name="Hubbard S.S."/>
            <person name="Banfield J.F."/>
        </authorList>
    </citation>
    <scope>NUCLEOTIDE SEQUENCE [LARGE SCALE GENOMIC DNA]</scope>
</reference>
<dbReference type="Pfam" id="PF01541">
    <property type="entry name" value="GIY-YIG"/>
    <property type="match status" value="1"/>
</dbReference>
<protein>
    <submittedName>
        <fullName evidence="2">Endonuclease</fullName>
    </submittedName>
</protein>
<organism evidence="2 3">
    <name type="scientific">Candidatus Nomurabacteria bacterium RIFCSPHIGHO2_01_FULL_42_15</name>
    <dbReference type="NCBI Taxonomy" id="1801742"/>
    <lineage>
        <taxon>Bacteria</taxon>
        <taxon>Candidatus Nomuraibacteriota</taxon>
    </lineage>
</organism>
<keyword evidence="2" id="KW-0540">Nuclease</keyword>
<dbReference type="InterPro" id="IPR000305">
    <property type="entry name" value="GIY-YIG_endonuc"/>
</dbReference>
<comment type="caution">
    <text evidence="2">The sequence shown here is derived from an EMBL/GenBank/DDBJ whole genome shotgun (WGS) entry which is preliminary data.</text>
</comment>
<dbReference type="AlphaFoldDB" id="A0A1F6VGL8"/>
<sequence>MIVYALKNKEKRVYVGMTNNLMRRFKEHNSGYVFSTKIHRPWELLYTEEVLSRGEARKREKLLKSGFGKEFLKSLMPL</sequence>
<dbReference type="GO" id="GO:0004519">
    <property type="term" value="F:endonuclease activity"/>
    <property type="evidence" value="ECO:0007669"/>
    <property type="project" value="UniProtKB-KW"/>
</dbReference>
<proteinExistence type="predicted"/>
<keyword evidence="2" id="KW-0378">Hydrolase</keyword>
<evidence type="ECO:0000313" key="3">
    <source>
        <dbReference type="Proteomes" id="UP000178235"/>
    </source>
</evidence>
<evidence type="ECO:0000259" key="1">
    <source>
        <dbReference type="PROSITE" id="PS50164"/>
    </source>
</evidence>